<evidence type="ECO:0000313" key="1">
    <source>
        <dbReference type="EMBL" id="EPS67482.1"/>
    </source>
</evidence>
<name>S8E556_9LAMI</name>
<protein>
    <submittedName>
        <fullName evidence="1">Uncharacterized protein</fullName>
    </submittedName>
</protein>
<dbReference type="AlphaFoldDB" id="S8E556"/>
<gene>
    <name evidence="1" type="ORF">M569_07296</name>
</gene>
<dbReference type="Proteomes" id="UP000015453">
    <property type="component" value="Unassembled WGS sequence"/>
</dbReference>
<comment type="caution">
    <text evidence="1">The sequence shown here is derived from an EMBL/GenBank/DDBJ whole genome shotgun (WGS) entry which is preliminary data.</text>
</comment>
<accession>S8E556</accession>
<dbReference type="EMBL" id="AUSU01003093">
    <property type="protein sequence ID" value="EPS67482.1"/>
    <property type="molecule type" value="Genomic_DNA"/>
</dbReference>
<keyword evidence="2" id="KW-1185">Reference proteome</keyword>
<evidence type="ECO:0000313" key="2">
    <source>
        <dbReference type="Proteomes" id="UP000015453"/>
    </source>
</evidence>
<sequence>MPEGNDTQGLQRSSPCNTPMLFYRYHDGTQCSSLTACVHDNPEFKDPDVSRGRYRPTVQKDGNIIYWDVESWEDRHPGHGARDLKYGIRRPIP</sequence>
<organism evidence="1 2">
    <name type="scientific">Genlisea aurea</name>
    <dbReference type="NCBI Taxonomy" id="192259"/>
    <lineage>
        <taxon>Eukaryota</taxon>
        <taxon>Viridiplantae</taxon>
        <taxon>Streptophyta</taxon>
        <taxon>Embryophyta</taxon>
        <taxon>Tracheophyta</taxon>
        <taxon>Spermatophyta</taxon>
        <taxon>Magnoliopsida</taxon>
        <taxon>eudicotyledons</taxon>
        <taxon>Gunneridae</taxon>
        <taxon>Pentapetalae</taxon>
        <taxon>asterids</taxon>
        <taxon>lamiids</taxon>
        <taxon>Lamiales</taxon>
        <taxon>Lentibulariaceae</taxon>
        <taxon>Genlisea</taxon>
    </lineage>
</organism>
<reference evidence="1 2" key="1">
    <citation type="journal article" date="2013" name="BMC Genomics">
        <title>The miniature genome of a carnivorous plant Genlisea aurea contains a low number of genes and short non-coding sequences.</title>
        <authorList>
            <person name="Leushkin E.V."/>
            <person name="Sutormin R.A."/>
            <person name="Nabieva E.R."/>
            <person name="Penin A.A."/>
            <person name="Kondrashov A.S."/>
            <person name="Logacheva M.D."/>
        </authorList>
    </citation>
    <scope>NUCLEOTIDE SEQUENCE [LARGE SCALE GENOMIC DNA]</scope>
</reference>
<proteinExistence type="predicted"/>